<dbReference type="AlphaFoldDB" id="A0A1Y5FBY8"/>
<protein>
    <recommendedName>
        <fullName evidence="4">Secreted protein</fullName>
    </recommendedName>
</protein>
<dbReference type="Proteomes" id="UP000196531">
    <property type="component" value="Unassembled WGS sequence"/>
</dbReference>
<feature type="signal peptide" evidence="1">
    <location>
        <begin position="1"/>
        <end position="23"/>
    </location>
</feature>
<evidence type="ECO:0000313" key="3">
    <source>
        <dbReference type="Proteomes" id="UP000196531"/>
    </source>
</evidence>
<proteinExistence type="predicted"/>
<dbReference type="EMBL" id="MAAO01000002">
    <property type="protein sequence ID" value="OUR99643.1"/>
    <property type="molecule type" value="Genomic_DNA"/>
</dbReference>
<sequence>MRFQVITWVILSIFCLCVQSSYSAPIDASTPYNASRTDTNPYSEESIVNLTIPFDEDFKKFIIDQLTAPGTQIKEISKLSIDPINRLFILEGTAELPAYVMSDMDNITGHENSLPMEHRFNISFKLPSTKKLALTRYFQIEIVEFKLGGHSYLKAFNRISQFATGLLLNTSFMNYMLDVKPEMRTSEDNVALQIKEMIEKKGLRFRGNTIAFKLDISKIPSLTTYAKWLEDFRLWQFSPVLFLGTNDLVALKVQGGSGKPSKKWLANVAKRDEGDQSSLKDAREEFYNKYSDISVFMQEMDEFSSAMKVQLMLEELDIRDINQLSKLRRTTETRARKSLNKKNALFLASPLDTYENTNRDAREYIISTMTSIKRKVLLNRKIKNGGSNSLGVPFLEKRISQDTFSQAVRFFRDFEFENEQMFKELHIFYDPTIPGISIRGMMNINYNTFMAMGLEGSGIEWNKTPWRPAEDTWGSAMPFSTTLRIKMLDDGWLGLDVNSFSIFTGSERTPIDTNSEHGGSAIRFIKMALVNTMAATLIEDPLATTTTPTEGELNASEQRIRSNMLTQGQDFNNVTRVDDDLTSLVNLAKIDIEKNPFILAGKEHIQGKMEHFFKELIKYDDESGLILFKVDPKIVAETIMDSENTVQVWNIESLYDEKLNQTYLEFTAGNNKRSKKYLKTIHSRDEFTASQNFVGIDEARKTAPADMRMKVNLKSFESLINKVLADAYHKQKLQVDKAMGRDEESEHYLIKDMGLKVVENGILKLNLSMTYLKKAKRSFINPARYFSEKYKTTQKTINLSTEIALSVEKLEKYISKISLAKNEVFLGNELLRLDLRKASFTTRGDTTTLDKITNIVAGDVDFKRGMIAKKVKYVVLKFMKHFLHSTKENKNGNIVLGGFRLNQFIKLLTHKEEILIQINPRFATAAFDIRLLPNQTFNGESLGFTLNKKAKTLGIDFSTNGAMASVDKGELLRIMVEANQMIAPYLKIQNKEELIQKLRTSTLFDRFFYNSDYKKMSLVHRLNRVLTNYTGLQDIVKMDSSVIDAINNSLSTNFSLPPQAPTSDLPSLSGVELMYVASVALVIKENINKLISHMEDMSLTNVQGLEQFEERLKLLEESFIAPLYNHYKLHFRAHNRKIVNKGPTDWNFSYFPDANYSESVFKQLQKLQKK</sequence>
<name>A0A1Y5FBY8_9BACT</name>
<accession>A0A1Y5FBY8</accession>
<evidence type="ECO:0000256" key="1">
    <source>
        <dbReference type="SAM" id="SignalP"/>
    </source>
</evidence>
<comment type="caution">
    <text evidence="2">The sequence shown here is derived from an EMBL/GenBank/DDBJ whole genome shotgun (WGS) entry which is preliminary data.</text>
</comment>
<evidence type="ECO:0000313" key="2">
    <source>
        <dbReference type="EMBL" id="OUR99643.1"/>
    </source>
</evidence>
<gene>
    <name evidence="2" type="ORF">A9Q84_01070</name>
</gene>
<keyword evidence="1" id="KW-0732">Signal</keyword>
<reference evidence="3" key="1">
    <citation type="journal article" date="2017" name="Proc. Natl. Acad. Sci. U.S.A.">
        <title>Simulation of Deepwater Horizon oil plume reveals substrate specialization within a complex community of hydrocarbon-degraders.</title>
        <authorList>
            <person name="Hu P."/>
            <person name="Dubinsky E.A."/>
            <person name="Probst A.J."/>
            <person name="Wang J."/>
            <person name="Sieber C.M.K."/>
            <person name="Tom L.M."/>
            <person name="Gardinali P."/>
            <person name="Banfield J.F."/>
            <person name="Atlas R.M."/>
            <person name="Andersen G.L."/>
        </authorList>
    </citation>
    <scope>NUCLEOTIDE SEQUENCE [LARGE SCALE GENOMIC DNA]</scope>
</reference>
<evidence type="ECO:0008006" key="4">
    <source>
        <dbReference type="Google" id="ProtNLM"/>
    </source>
</evidence>
<feature type="chain" id="PRO_5012305865" description="Secreted protein" evidence="1">
    <location>
        <begin position="24"/>
        <end position="1170"/>
    </location>
</feature>
<organism evidence="2 3">
    <name type="scientific">Halobacteriovorax marinus</name>
    <dbReference type="NCBI Taxonomy" id="97084"/>
    <lineage>
        <taxon>Bacteria</taxon>
        <taxon>Pseudomonadati</taxon>
        <taxon>Bdellovibrionota</taxon>
        <taxon>Bacteriovoracia</taxon>
        <taxon>Bacteriovoracales</taxon>
        <taxon>Halobacteriovoraceae</taxon>
        <taxon>Halobacteriovorax</taxon>
    </lineage>
</organism>